<evidence type="ECO:0000313" key="4">
    <source>
        <dbReference type="Proteomes" id="UP000616595"/>
    </source>
</evidence>
<dbReference type="Gene3D" id="3.30.70.270">
    <property type="match status" value="1"/>
</dbReference>
<dbReference type="FunFam" id="3.30.70.270:FF:000001">
    <property type="entry name" value="Diguanylate cyclase domain protein"/>
    <property type="match status" value="1"/>
</dbReference>
<dbReference type="PANTHER" id="PTHR45138">
    <property type="entry name" value="REGULATORY COMPONENTS OF SENSORY TRANSDUCTION SYSTEM"/>
    <property type="match status" value="1"/>
</dbReference>
<comment type="caution">
    <text evidence="3">The sequence shown here is derived from an EMBL/GenBank/DDBJ whole genome shotgun (WGS) entry which is preliminary data.</text>
</comment>
<dbReference type="InterPro" id="IPR000160">
    <property type="entry name" value="GGDEF_dom"/>
</dbReference>
<feature type="transmembrane region" description="Helical" evidence="1">
    <location>
        <begin position="39"/>
        <end position="59"/>
    </location>
</feature>
<reference evidence="3" key="2">
    <citation type="submission" date="2020-10" db="EMBL/GenBank/DDBJ databases">
        <title>Comparative genomics of the Acetobacterium genus.</title>
        <authorList>
            <person name="Marshall C."/>
            <person name="May H."/>
            <person name="Norman S."/>
        </authorList>
    </citation>
    <scope>NUCLEOTIDE SEQUENCE</scope>
    <source>
        <strain evidence="3">DER-2019</strain>
    </source>
</reference>
<name>A0A923KXN6_9FIRM</name>
<feature type="transmembrane region" description="Helical" evidence="1">
    <location>
        <begin position="95"/>
        <end position="113"/>
    </location>
</feature>
<dbReference type="PANTHER" id="PTHR45138:SF9">
    <property type="entry name" value="DIGUANYLATE CYCLASE DGCM-RELATED"/>
    <property type="match status" value="1"/>
</dbReference>
<dbReference type="CDD" id="cd01949">
    <property type="entry name" value="GGDEF"/>
    <property type="match status" value="1"/>
</dbReference>
<protein>
    <submittedName>
        <fullName evidence="3">Diguanylate cyclase</fullName>
    </submittedName>
</protein>
<feature type="transmembrane region" description="Helical" evidence="1">
    <location>
        <begin position="143"/>
        <end position="161"/>
    </location>
</feature>
<feature type="transmembrane region" description="Helical" evidence="1">
    <location>
        <begin position="173"/>
        <end position="194"/>
    </location>
</feature>
<evidence type="ECO:0000256" key="1">
    <source>
        <dbReference type="SAM" id="Phobius"/>
    </source>
</evidence>
<feature type="transmembrane region" description="Helical" evidence="1">
    <location>
        <begin position="119"/>
        <end position="138"/>
    </location>
</feature>
<dbReference type="InterPro" id="IPR029787">
    <property type="entry name" value="Nucleotide_cyclase"/>
</dbReference>
<keyword evidence="1" id="KW-0472">Membrane</keyword>
<dbReference type="PROSITE" id="PS50887">
    <property type="entry name" value="GGDEF"/>
    <property type="match status" value="1"/>
</dbReference>
<keyword evidence="4" id="KW-1185">Reference proteome</keyword>
<dbReference type="AlphaFoldDB" id="A0A923KXN6"/>
<dbReference type="GO" id="GO:0052621">
    <property type="term" value="F:diguanylate cyclase activity"/>
    <property type="evidence" value="ECO:0007669"/>
    <property type="project" value="TreeGrafter"/>
</dbReference>
<dbReference type="EMBL" id="WJBD01000010">
    <property type="protein sequence ID" value="MBC3888576.1"/>
    <property type="molecule type" value="Genomic_DNA"/>
</dbReference>
<dbReference type="Pfam" id="PF00990">
    <property type="entry name" value="GGDEF"/>
    <property type="match status" value="1"/>
</dbReference>
<organism evidence="3 4">
    <name type="scientific">Acetobacterium paludosum</name>
    <dbReference type="NCBI Taxonomy" id="52693"/>
    <lineage>
        <taxon>Bacteria</taxon>
        <taxon>Bacillati</taxon>
        <taxon>Bacillota</taxon>
        <taxon>Clostridia</taxon>
        <taxon>Eubacteriales</taxon>
        <taxon>Eubacteriaceae</taxon>
        <taxon>Acetobacterium</taxon>
    </lineage>
</organism>
<dbReference type="Proteomes" id="UP000616595">
    <property type="component" value="Unassembled WGS sequence"/>
</dbReference>
<dbReference type="RefSeq" id="WP_148568065.1">
    <property type="nucleotide sequence ID" value="NZ_RXYA01000014.1"/>
</dbReference>
<keyword evidence="1" id="KW-0812">Transmembrane</keyword>
<proteinExistence type="predicted"/>
<accession>A0A923KXN6</accession>
<keyword evidence="1" id="KW-1133">Transmembrane helix</keyword>
<sequence length="367" mass="42416">MNQNINKNALIHLGEFREEALEKKFNDAEIIRNLNYVKFTILIVALVYFIFIIPEYFILKDTNDFISVLICRCIIVALLIILYFKVSRDRKFDSLIYWVTAYEVIISLSFIYISNKFPAPDFMIQSFSVMVMILAIFLINNRWLYSIFTSLFISIGYFVFAALSFEDVSSSEFIAAVFHIMLVVLLSSIASYSINYYKRIQYLNNIELIRMAEHDPLTGIYNKAKFNKEYTGLEDRGKQNNAHLSIVMFDIDNFKEINDQYGHLTGDAVLVDLTGLIGKHIRNSDLFIRWGGEEFVLTFPDTPLLQATEISEKLRGLISDHSFEKIGHLSCSFGVATYREGDDLDSVIRRADERLYLAKRSGKNKVM</sequence>
<gene>
    <name evidence="3" type="ORF">GH810_09675</name>
</gene>
<feature type="domain" description="GGDEF" evidence="2">
    <location>
        <begin position="242"/>
        <end position="367"/>
    </location>
</feature>
<dbReference type="SUPFAM" id="SSF55073">
    <property type="entry name" value="Nucleotide cyclase"/>
    <property type="match status" value="1"/>
</dbReference>
<dbReference type="InterPro" id="IPR043128">
    <property type="entry name" value="Rev_trsase/Diguanyl_cyclase"/>
</dbReference>
<evidence type="ECO:0000313" key="3">
    <source>
        <dbReference type="EMBL" id="MBC3888576.1"/>
    </source>
</evidence>
<evidence type="ECO:0000259" key="2">
    <source>
        <dbReference type="PROSITE" id="PS50887"/>
    </source>
</evidence>
<reference evidence="3" key="1">
    <citation type="submission" date="2019-10" db="EMBL/GenBank/DDBJ databases">
        <authorList>
            <person name="Ross D.E."/>
            <person name="Gulliver D."/>
        </authorList>
    </citation>
    <scope>NUCLEOTIDE SEQUENCE</scope>
    <source>
        <strain evidence="3">DER-2019</strain>
    </source>
</reference>
<dbReference type="NCBIfam" id="TIGR00254">
    <property type="entry name" value="GGDEF"/>
    <property type="match status" value="1"/>
</dbReference>
<dbReference type="InterPro" id="IPR050469">
    <property type="entry name" value="Diguanylate_Cyclase"/>
</dbReference>
<feature type="transmembrane region" description="Helical" evidence="1">
    <location>
        <begin position="65"/>
        <end position="83"/>
    </location>
</feature>
<dbReference type="OrthoDB" id="185601at2"/>
<dbReference type="SMART" id="SM00267">
    <property type="entry name" value="GGDEF"/>
    <property type="match status" value="1"/>
</dbReference>